<dbReference type="AlphaFoldDB" id="A0A1G8JU24"/>
<dbReference type="STRING" id="568899.SAMN05192534_13714"/>
<name>A0A1G8JU24_9BACI</name>
<organism evidence="3 4">
    <name type="scientific">Alteribacillus persepolensis</name>
    <dbReference type="NCBI Taxonomy" id="568899"/>
    <lineage>
        <taxon>Bacteria</taxon>
        <taxon>Bacillati</taxon>
        <taxon>Bacillota</taxon>
        <taxon>Bacilli</taxon>
        <taxon>Bacillales</taxon>
        <taxon>Bacillaceae</taxon>
        <taxon>Alteribacillus</taxon>
    </lineage>
</organism>
<dbReference type="Proteomes" id="UP000199163">
    <property type="component" value="Unassembled WGS sequence"/>
</dbReference>
<reference evidence="3 4" key="1">
    <citation type="submission" date="2016-10" db="EMBL/GenBank/DDBJ databases">
        <authorList>
            <person name="de Groot N.N."/>
        </authorList>
    </citation>
    <scope>NUCLEOTIDE SEQUENCE [LARGE SCALE GENOMIC DNA]</scope>
    <source>
        <strain evidence="3 4">DSM 21632</strain>
    </source>
</reference>
<dbReference type="InterPro" id="IPR036237">
    <property type="entry name" value="Xyl_isomerase-like_sf"/>
</dbReference>
<feature type="domain" description="Xylose isomerase-like TIM barrel" evidence="2">
    <location>
        <begin position="22"/>
        <end position="248"/>
    </location>
</feature>
<keyword evidence="1 3" id="KW-0413">Isomerase</keyword>
<evidence type="ECO:0000259" key="2">
    <source>
        <dbReference type="Pfam" id="PF01261"/>
    </source>
</evidence>
<dbReference type="InterPro" id="IPR013022">
    <property type="entry name" value="Xyl_isomerase-like_TIM-brl"/>
</dbReference>
<keyword evidence="4" id="KW-1185">Reference proteome</keyword>
<dbReference type="InterPro" id="IPR050417">
    <property type="entry name" value="Sugar_Epim/Isomerase"/>
</dbReference>
<dbReference type="PANTHER" id="PTHR43489:SF7">
    <property type="entry name" value="3-DEHYDRO-D-GULOSIDE 4-EPIMERASE-RELATED"/>
    <property type="match status" value="1"/>
</dbReference>
<accession>A0A1G8JU24</accession>
<evidence type="ECO:0000313" key="4">
    <source>
        <dbReference type="Proteomes" id="UP000199163"/>
    </source>
</evidence>
<dbReference type="Pfam" id="PF01261">
    <property type="entry name" value="AP_endonuc_2"/>
    <property type="match status" value="1"/>
</dbReference>
<dbReference type="SUPFAM" id="SSF51658">
    <property type="entry name" value="Xylose isomerase-like"/>
    <property type="match status" value="1"/>
</dbReference>
<evidence type="ECO:0000256" key="1">
    <source>
        <dbReference type="ARBA" id="ARBA00023235"/>
    </source>
</evidence>
<dbReference type="PANTHER" id="PTHR43489">
    <property type="entry name" value="ISOMERASE"/>
    <property type="match status" value="1"/>
</dbReference>
<proteinExistence type="predicted"/>
<dbReference type="EMBL" id="FNDK01000037">
    <property type="protein sequence ID" value="SDI34635.1"/>
    <property type="molecule type" value="Genomic_DNA"/>
</dbReference>
<dbReference type="GO" id="GO:0016853">
    <property type="term" value="F:isomerase activity"/>
    <property type="evidence" value="ECO:0007669"/>
    <property type="project" value="UniProtKB-KW"/>
</dbReference>
<dbReference type="Gene3D" id="3.20.20.150">
    <property type="entry name" value="Divalent-metal-dependent TIM barrel enzymes"/>
    <property type="match status" value="1"/>
</dbReference>
<sequence length="277" mass="31784">MRYSICSWTFGNTPIEKVFNIVSAKGYKHIDLQAKVDDYNWQEINHLARENSLNINGLLCDSGWPEEEKDLANKNIVNRQKAVDYFKRQVECVKVVEGNYLVVVPSAVGKFHTMGGNKSEDLKWAIESVAKLTDMAKEHDITLVIEPINRYESCIVNNSDDVLHVVKEVNHPNVKALLDTYHMNIEEVDMEEAFLKLKDWVEVVHFADSNRRGVGRGHINFQKIVHAMKKIGFDKNVVFECLAPGPHPFNAEKGEETERIMSMYAEESLDKLKTWFS</sequence>
<protein>
    <submittedName>
        <fullName evidence="3">Sugar phosphate isomerase/epimerase</fullName>
    </submittedName>
</protein>
<evidence type="ECO:0000313" key="3">
    <source>
        <dbReference type="EMBL" id="SDI34635.1"/>
    </source>
</evidence>
<dbReference type="RefSeq" id="WP_175487579.1">
    <property type="nucleotide sequence ID" value="NZ_FNDK01000037.1"/>
</dbReference>
<gene>
    <name evidence="3" type="ORF">SAMN05192534_13714</name>
</gene>